<feature type="region of interest" description="Disordered" evidence="1">
    <location>
        <begin position="18"/>
        <end position="40"/>
    </location>
</feature>
<dbReference type="EMBL" id="HBIM01006582">
    <property type="protein sequence ID" value="CAE0407807.1"/>
    <property type="molecule type" value="Transcribed_RNA"/>
</dbReference>
<keyword evidence="2" id="KW-0812">Transmembrane</keyword>
<evidence type="ECO:0000256" key="2">
    <source>
        <dbReference type="SAM" id="Phobius"/>
    </source>
</evidence>
<dbReference type="AlphaFoldDB" id="A0A7S3P6Z7"/>
<feature type="compositionally biased region" description="Acidic residues" evidence="1">
    <location>
        <begin position="24"/>
        <end position="35"/>
    </location>
</feature>
<evidence type="ECO:0000256" key="1">
    <source>
        <dbReference type="SAM" id="MobiDB-lite"/>
    </source>
</evidence>
<keyword evidence="2" id="KW-1133">Transmembrane helix</keyword>
<organism evidence="3">
    <name type="scientific">Amphora coffeiformis</name>
    <dbReference type="NCBI Taxonomy" id="265554"/>
    <lineage>
        <taxon>Eukaryota</taxon>
        <taxon>Sar</taxon>
        <taxon>Stramenopiles</taxon>
        <taxon>Ochrophyta</taxon>
        <taxon>Bacillariophyta</taxon>
        <taxon>Bacillariophyceae</taxon>
        <taxon>Bacillariophycidae</taxon>
        <taxon>Thalassiophysales</taxon>
        <taxon>Catenulaceae</taxon>
        <taxon>Amphora</taxon>
    </lineage>
</organism>
<keyword evidence="2" id="KW-0472">Membrane</keyword>
<name>A0A7S3P6Z7_9STRA</name>
<proteinExistence type="predicted"/>
<accession>A0A7S3P6Z7</accession>
<feature type="transmembrane region" description="Helical" evidence="2">
    <location>
        <begin position="78"/>
        <end position="96"/>
    </location>
</feature>
<protein>
    <submittedName>
        <fullName evidence="3">Uncharacterized protein</fullName>
    </submittedName>
</protein>
<sequence>MKMHVTRMRSTSKETCLAYGRECNDDEEQEEEEEEEGRRERIIETEMETLISATLAVGRKKDTTDHSRRERRMRLQRLTLVTLMVSLFLLGSLGSMTTTRWQWTRRQSVPVVSSPHMDNGLEVSTADKPSMVDIPAPMPESTTVVAEAKAKPKARHWLPEQVLEQYKAQHSVDVLRSEAVTQDPALGTERKFIVGHYYCPDRAGNFLHDFADALLMAMLSNRTLVWKFADDQNYSPATNRKADCDKIMEMASWIPAWDEWRARYRLPEPLIITSRKYVKQYSGEGRFVPRDHSVVYSNHPVLRPHLIHHLSDPTEIWLGDVLLEQERAYTFASQLFGFENSSSYAKNMVPSLYEKGNAFLYGMLLRHSVVFKQDLINSIQPYVIEDRSPQKHQIIGIHSRHVGATNDGSHVDKEMTCLDGILEFHSRQIQHPWSESVRHCTLLVMSDRSATLDAIKVQGTQRNCSVVFLDHQEETSGANKYDMEHGPFAGAGFFRDWMMVAQAQAGFIHFHERSSSALVYESSTYDNIVDGIIDSPVPRCSIPKRGEPTFFNM</sequence>
<evidence type="ECO:0000313" key="3">
    <source>
        <dbReference type="EMBL" id="CAE0407807.1"/>
    </source>
</evidence>
<reference evidence="3" key="1">
    <citation type="submission" date="2021-01" db="EMBL/GenBank/DDBJ databases">
        <authorList>
            <person name="Corre E."/>
            <person name="Pelletier E."/>
            <person name="Niang G."/>
            <person name="Scheremetjew M."/>
            <person name="Finn R."/>
            <person name="Kale V."/>
            <person name="Holt S."/>
            <person name="Cochrane G."/>
            <person name="Meng A."/>
            <person name="Brown T."/>
            <person name="Cohen L."/>
        </authorList>
    </citation>
    <scope>NUCLEOTIDE SEQUENCE</scope>
    <source>
        <strain evidence="3">CCMP127</strain>
    </source>
</reference>
<gene>
    <name evidence="3" type="ORF">ACOF00016_LOCUS5595</name>
</gene>